<dbReference type="SUPFAM" id="SSF55729">
    <property type="entry name" value="Acyl-CoA N-acyltransferases (Nat)"/>
    <property type="match status" value="1"/>
</dbReference>
<dbReference type="InterPro" id="IPR016181">
    <property type="entry name" value="Acyl_CoA_acyltransferase"/>
</dbReference>
<name>A0A8J2YU09_9PROT</name>
<dbReference type="Pfam" id="PF13302">
    <property type="entry name" value="Acetyltransf_3"/>
    <property type="match status" value="1"/>
</dbReference>
<sequence>MLEGLAGHLAGRFAPDEFARPVERKKMVKLIELQDADFDWLLSENAPTRGGLIPTAGGVDQPFVLNLVRRMTRRLAEAGCRGAWMVVADTEVVGLCSYKAPPSEGQAEIGYGIAASRRNLGYATFAVQAIIEAARKEGALEALVAETAAANPSSERVLEKNGFCRVGQRDGPDDGPTNMWRLVL</sequence>
<protein>
    <recommendedName>
        <fullName evidence="1">N-acetyltransferase domain-containing protein</fullName>
    </recommendedName>
</protein>
<evidence type="ECO:0000259" key="1">
    <source>
        <dbReference type="PROSITE" id="PS51186"/>
    </source>
</evidence>
<dbReference type="GO" id="GO:0016747">
    <property type="term" value="F:acyltransferase activity, transferring groups other than amino-acyl groups"/>
    <property type="evidence" value="ECO:0007669"/>
    <property type="project" value="InterPro"/>
</dbReference>
<evidence type="ECO:0000313" key="2">
    <source>
        <dbReference type="EMBL" id="GGF20480.1"/>
    </source>
</evidence>
<gene>
    <name evidence="2" type="ORF">GCM10011611_28140</name>
</gene>
<accession>A0A8J2YU09</accession>
<dbReference type="EMBL" id="BMJQ01000006">
    <property type="protein sequence ID" value="GGF20480.1"/>
    <property type="molecule type" value="Genomic_DNA"/>
</dbReference>
<dbReference type="PANTHER" id="PTHR43792:SF13">
    <property type="entry name" value="ACETYLTRANSFERASE"/>
    <property type="match status" value="1"/>
</dbReference>
<evidence type="ECO:0000313" key="3">
    <source>
        <dbReference type="Proteomes" id="UP000646365"/>
    </source>
</evidence>
<dbReference type="InterPro" id="IPR051531">
    <property type="entry name" value="N-acetyltransferase"/>
</dbReference>
<reference evidence="2" key="2">
    <citation type="submission" date="2020-09" db="EMBL/GenBank/DDBJ databases">
        <authorList>
            <person name="Sun Q."/>
            <person name="Zhou Y."/>
        </authorList>
    </citation>
    <scope>NUCLEOTIDE SEQUENCE</scope>
    <source>
        <strain evidence="2">CGMCC 1.15725</strain>
    </source>
</reference>
<dbReference type="CDD" id="cd04301">
    <property type="entry name" value="NAT_SF"/>
    <property type="match status" value="1"/>
</dbReference>
<keyword evidence="3" id="KW-1185">Reference proteome</keyword>
<dbReference type="PANTHER" id="PTHR43792">
    <property type="entry name" value="GNAT FAMILY, PUTATIVE (AFU_ORTHOLOGUE AFUA_3G00765)-RELATED-RELATED"/>
    <property type="match status" value="1"/>
</dbReference>
<feature type="domain" description="N-acetyltransferase" evidence="1">
    <location>
        <begin position="17"/>
        <end position="184"/>
    </location>
</feature>
<proteinExistence type="predicted"/>
<dbReference type="AlphaFoldDB" id="A0A8J2YU09"/>
<comment type="caution">
    <text evidence="2">The sequence shown here is derived from an EMBL/GenBank/DDBJ whole genome shotgun (WGS) entry which is preliminary data.</text>
</comment>
<dbReference type="PROSITE" id="PS51186">
    <property type="entry name" value="GNAT"/>
    <property type="match status" value="1"/>
</dbReference>
<dbReference type="Proteomes" id="UP000646365">
    <property type="component" value="Unassembled WGS sequence"/>
</dbReference>
<organism evidence="2 3">
    <name type="scientific">Aliidongia dinghuensis</name>
    <dbReference type="NCBI Taxonomy" id="1867774"/>
    <lineage>
        <taxon>Bacteria</taxon>
        <taxon>Pseudomonadati</taxon>
        <taxon>Pseudomonadota</taxon>
        <taxon>Alphaproteobacteria</taxon>
        <taxon>Rhodospirillales</taxon>
        <taxon>Dongiaceae</taxon>
        <taxon>Aliidongia</taxon>
    </lineage>
</organism>
<reference evidence="2" key="1">
    <citation type="journal article" date="2014" name="Int. J. Syst. Evol. Microbiol.">
        <title>Complete genome sequence of Corynebacterium casei LMG S-19264T (=DSM 44701T), isolated from a smear-ripened cheese.</title>
        <authorList>
            <consortium name="US DOE Joint Genome Institute (JGI-PGF)"/>
            <person name="Walter F."/>
            <person name="Albersmeier A."/>
            <person name="Kalinowski J."/>
            <person name="Ruckert C."/>
        </authorList>
    </citation>
    <scope>NUCLEOTIDE SEQUENCE</scope>
    <source>
        <strain evidence="2">CGMCC 1.15725</strain>
    </source>
</reference>
<dbReference type="Gene3D" id="3.40.630.30">
    <property type="match status" value="1"/>
</dbReference>
<dbReference type="InterPro" id="IPR000182">
    <property type="entry name" value="GNAT_dom"/>
</dbReference>